<keyword evidence="1" id="KW-1133">Transmembrane helix</keyword>
<feature type="transmembrane region" description="Helical" evidence="1">
    <location>
        <begin position="112"/>
        <end position="138"/>
    </location>
</feature>
<feature type="transmembrane region" description="Helical" evidence="1">
    <location>
        <begin position="7"/>
        <end position="25"/>
    </location>
</feature>
<accession>A0A1J5QIN3</accession>
<proteinExistence type="predicted"/>
<gene>
    <name evidence="2" type="ORF">GALL_424640</name>
</gene>
<feature type="transmembrane region" description="Helical" evidence="1">
    <location>
        <begin position="31"/>
        <end position="48"/>
    </location>
</feature>
<evidence type="ECO:0000313" key="2">
    <source>
        <dbReference type="EMBL" id="OIQ75861.1"/>
    </source>
</evidence>
<evidence type="ECO:0000256" key="1">
    <source>
        <dbReference type="SAM" id="Phobius"/>
    </source>
</evidence>
<dbReference type="InterPro" id="IPR025498">
    <property type="entry name" value="DUF4389"/>
</dbReference>
<reference evidence="2" key="1">
    <citation type="submission" date="2016-10" db="EMBL/GenBank/DDBJ databases">
        <title>Sequence of Gallionella enrichment culture.</title>
        <authorList>
            <person name="Poehlein A."/>
            <person name="Muehling M."/>
            <person name="Daniel R."/>
        </authorList>
    </citation>
    <scope>NUCLEOTIDE SEQUENCE</scope>
</reference>
<evidence type="ECO:0008006" key="3">
    <source>
        <dbReference type="Google" id="ProtNLM"/>
    </source>
</evidence>
<dbReference type="EMBL" id="MLJW01002034">
    <property type="protein sequence ID" value="OIQ75861.1"/>
    <property type="molecule type" value="Genomic_DNA"/>
</dbReference>
<name>A0A1J5QIN3_9ZZZZ</name>
<sequence>MTSAVRFFTVIPAAIFLASFAPGWADSQDHWSYASGLLTAPVFLAILFRGKYPTYAYAFNHALLELNARVVSYFLLLTDTYPTIEASESAEIVFPEITADRPLNQFLPLVKWFLAIPLYVVGVIYSFYAFLLTIFAWFNILFAGEYPAWCARPVAGTIAYWNRVAGYAFILVTDEYPTFSL</sequence>
<dbReference type="AlphaFoldDB" id="A0A1J5QIN3"/>
<comment type="caution">
    <text evidence="2">The sequence shown here is derived from an EMBL/GenBank/DDBJ whole genome shotgun (WGS) entry which is preliminary data.</text>
</comment>
<keyword evidence="1" id="KW-0472">Membrane</keyword>
<keyword evidence="1" id="KW-0812">Transmembrane</keyword>
<protein>
    <recommendedName>
        <fullName evidence="3">DUF4389 domain-containing protein</fullName>
    </recommendedName>
</protein>
<organism evidence="2">
    <name type="scientific">mine drainage metagenome</name>
    <dbReference type="NCBI Taxonomy" id="410659"/>
    <lineage>
        <taxon>unclassified sequences</taxon>
        <taxon>metagenomes</taxon>
        <taxon>ecological metagenomes</taxon>
    </lineage>
</organism>
<dbReference type="Pfam" id="PF14333">
    <property type="entry name" value="DUF4389"/>
    <property type="match status" value="1"/>
</dbReference>